<comment type="caution">
    <text evidence="2">The sequence shown here is derived from an EMBL/GenBank/DDBJ whole genome shotgun (WGS) entry which is preliminary data.</text>
</comment>
<feature type="transmembrane region" description="Helical" evidence="1">
    <location>
        <begin position="53"/>
        <end position="72"/>
    </location>
</feature>
<name>A0A3M2LNF1_9ACTN</name>
<feature type="transmembrane region" description="Helical" evidence="1">
    <location>
        <begin position="84"/>
        <end position="104"/>
    </location>
</feature>
<dbReference type="Pfam" id="PF08592">
    <property type="entry name" value="Anthrone_oxy"/>
    <property type="match status" value="1"/>
</dbReference>
<keyword evidence="1" id="KW-0812">Transmembrane</keyword>
<accession>A0A3M2LNF1</accession>
<keyword evidence="1" id="KW-0472">Membrane</keyword>
<keyword evidence="1" id="KW-1133">Transmembrane helix</keyword>
<organism evidence="2 3">
    <name type="scientific">Actinomadura harenae</name>
    <dbReference type="NCBI Taxonomy" id="2483351"/>
    <lineage>
        <taxon>Bacteria</taxon>
        <taxon>Bacillati</taxon>
        <taxon>Actinomycetota</taxon>
        <taxon>Actinomycetes</taxon>
        <taxon>Streptosporangiales</taxon>
        <taxon>Thermomonosporaceae</taxon>
        <taxon>Actinomadura</taxon>
    </lineage>
</organism>
<dbReference type="InterPro" id="IPR013901">
    <property type="entry name" value="Anthrone_oxy"/>
</dbReference>
<dbReference type="OrthoDB" id="428263at2"/>
<gene>
    <name evidence="2" type="ORF">EBO15_39000</name>
</gene>
<dbReference type="EMBL" id="RFFG01000141">
    <property type="protein sequence ID" value="RMI36318.1"/>
    <property type="molecule type" value="Genomic_DNA"/>
</dbReference>
<dbReference type="Proteomes" id="UP000282674">
    <property type="component" value="Unassembled WGS sequence"/>
</dbReference>
<dbReference type="RefSeq" id="WP_122199495.1">
    <property type="nucleotide sequence ID" value="NZ_JBHSKC010000022.1"/>
</dbReference>
<evidence type="ECO:0000256" key="1">
    <source>
        <dbReference type="SAM" id="Phobius"/>
    </source>
</evidence>
<evidence type="ECO:0000313" key="3">
    <source>
        <dbReference type="Proteomes" id="UP000282674"/>
    </source>
</evidence>
<proteinExistence type="predicted"/>
<evidence type="ECO:0000313" key="2">
    <source>
        <dbReference type="EMBL" id="RMI36318.1"/>
    </source>
</evidence>
<dbReference type="AlphaFoldDB" id="A0A3M2LNF1"/>
<keyword evidence="3" id="KW-1185">Reference proteome</keyword>
<sequence>MARLPLILATVSVGLFAGFCFCYTVAITRGLAHLDDQQYVTAMRRLNDAVPSVPFLLVLGGSVVWPLVAFALASPRHPAPRTWLIAAAAVCCLAAFAVTVAGNVPLNGRLAAAVTHDAAGFHRARESFEHTWNVLHLVRTLLSGLAFALLVGACLPHSRQHAPASATSAATSAGAPSEPHPA</sequence>
<reference evidence="2 3" key="1">
    <citation type="submission" date="2018-10" db="EMBL/GenBank/DDBJ databases">
        <title>Isolation from soil.</title>
        <authorList>
            <person name="Hu J."/>
        </authorList>
    </citation>
    <scope>NUCLEOTIDE SEQUENCE [LARGE SCALE GENOMIC DNA]</scope>
    <source>
        <strain evidence="2 3">NEAU-Ht49</strain>
    </source>
</reference>
<protein>
    <submittedName>
        <fullName evidence="2">DUF1772 domain-containing protein</fullName>
    </submittedName>
</protein>